<feature type="non-terminal residue" evidence="3">
    <location>
        <position position="704"/>
    </location>
</feature>
<evidence type="ECO:0000313" key="4">
    <source>
        <dbReference type="Proteomes" id="UP001150925"/>
    </source>
</evidence>
<evidence type="ECO:0000256" key="1">
    <source>
        <dbReference type="SAM" id="Coils"/>
    </source>
</evidence>
<feature type="region of interest" description="Disordered" evidence="2">
    <location>
        <begin position="368"/>
        <end position="397"/>
    </location>
</feature>
<dbReference type="AlphaFoldDB" id="A0A9W8ALK3"/>
<keyword evidence="4" id="KW-1185">Reference proteome</keyword>
<accession>A0A9W8ALK3</accession>
<reference evidence="3" key="1">
    <citation type="submission" date="2022-07" db="EMBL/GenBank/DDBJ databases">
        <title>Phylogenomic reconstructions and comparative analyses of Kickxellomycotina fungi.</title>
        <authorList>
            <person name="Reynolds N.K."/>
            <person name="Stajich J.E."/>
            <person name="Barry K."/>
            <person name="Grigoriev I.V."/>
            <person name="Crous P."/>
            <person name="Smith M.E."/>
        </authorList>
    </citation>
    <scope>NUCLEOTIDE SEQUENCE</scope>
    <source>
        <strain evidence="3">RSA 1196</strain>
    </source>
</reference>
<feature type="coiled-coil region" evidence="1">
    <location>
        <begin position="411"/>
        <end position="615"/>
    </location>
</feature>
<dbReference type="Proteomes" id="UP001150925">
    <property type="component" value="Unassembled WGS sequence"/>
</dbReference>
<comment type="caution">
    <text evidence="3">The sequence shown here is derived from an EMBL/GenBank/DDBJ whole genome shotgun (WGS) entry which is preliminary data.</text>
</comment>
<feature type="region of interest" description="Disordered" evidence="2">
    <location>
        <begin position="16"/>
        <end position="112"/>
    </location>
</feature>
<feature type="coiled-coil region" evidence="1">
    <location>
        <begin position="329"/>
        <end position="363"/>
    </location>
</feature>
<feature type="coiled-coil region" evidence="1">
    <location>
        <begin position="177"/>
        <end position="295"/>
    </location>
</feature>
<feature type="compositionally biased region" description="Polar residues" evidence="2">
    <location>
        <begin position="386"/>
        <end position="395"/>
    </location>
</feature>
<proteinExistence type="predicted"/>
<protein>
    <submittedName>
        <fullName evidence="3">Uncharacterized protein</fullName>
    </submittedName>
</protein>
<evidence type="ECO:0000313" key="3">
    <source>
        <dbReference type="EMBL" id="KAJ1953219.1"/>
    </source>
</evidence>
<sequence length="704" mass="79328">MGENLSFQFSTTESFADNVSTIPPDGSLSRKSAAASRRSKSDVSFWSFSGELSRDNVSQTEDQPRSRASLAGSKLFNSNARRSGSHIKDRLSGLLRKPSITGKPSPSSDTYNAFASSKVANRNRNGKHSAPTTPLLTEAVVHVSPRNSLDGSQGFISSPVLRANDELHLLDPTQRTHAQLVQDVKQLQENLRNVSTSKRLLDQSVRTMTRELTQCRAALKGTEERAETMAGQLQMAKEANDSLQNKFIVTRGELQQTQQQAQTLRRERREWMEKFQEAEKEGSQLTNKFHKLQQNYSDLEAAKGVADEKVHALEGKLADRPPPSPGPSKNEWQQLLQEKETTIQRLTGDKELLTEAMSELVERLNVANPTAEPAPTRLSHEMSLDEPQSATSTALDRSALESIKGTYEASLQRAEKEQQLILESMNDLMEQIQQHKQEARTWATERTDYQDKVTHLEEHVQTLEKELQARADGQHEVELVRAQYETQIQALEMRLKDLGNSKNPTSAAESTELLIVERDELATERARLATKVQTLEADLTRQSTERQELVQRVANLENEVSEGFEAQEKLLTEQLQVVEHAGSLKEQLAQLEKENHDLRNKVEVLQVTALAAEENRLEADVKHDSLALAQQEKEPDFNAPVAEIGSLKRQLRDHRNKRERLQRQLSEHTQGIAELELKCEVAVTRTQTLEAEQRVLAVRLRDVL</sequence>
<feature type="compositionally biased region" description="Polar residues" evidence="2">
    <location>
        <begin position="102"/>
        <end position="112"/>
    </location>
</feature>
<name>A0A9W8ALK3_9FUNG</name>
<dbReference type="EMBL" id="JANBPY010002937">
    <property type="protein sequence ID" value="KAJ1953219.1"/>
    <property type="molecule type" value="Genomic_DNA"/>
</dbReference>
<keyword evidence="1" id="KW-0175">Coiled coil</keyword>
<gene>
    <name evidence="3" type="ORF">IWQ62_006047</name>
</gene>
<dbReference type="Gene3D" id="1.10.287.2610">
    <property type="match status" value="1"/>
</dbReference>
<feature type="coiled-coil region" evidence="1">
    <location>
        <begin position="644"/>
        <end position="692"/>
    </location>
</feature>
<evidence type="ECO:0000256" key="2">
    <source>
        <dbReference type="SAM" id="MobiDB-lite"/>
    </source>
</evidence>
<dbReference type="OrthoDB" id="10255522at2759"/>
<organism evidence="3 4">
    <name type="scientific">Dispira parvispora</name>
    <dbReference type="NCBI Taxonomy" id="1520584"/>
    <lineage>
        <taxon>Eukaryota</taxon>
        <taxon>Fungi</taxon>
        <taxon>Fungi incertae sedis</taxon>
        <taxon>Zoopagomycota</taxon>
        <taxon>Kickxellomycotina</taxon>
        <taxon>Dimargaritomycetes</taxon>
        <taxon>Dimargaritales</taxon>
        <taxon>Dimargaritaceae</taxon>
        <taxon>Dispira</taxon>
    </lineage>
</organism>